<evidence type="ECO:0000313" key="9">
    <source>
        <dbReference type="EMBL" id="CAF9942335.1"/>
    </source>
</evidence>
<dbReference type="Gene3D" id="1.10.630.10">
    <property type="entry name" value="Cytochrome P450"/>
    <property type="match status" value="1"/>
</dbReference>
<evidence type="ECO:0000256" key="4">
    <source>
        <dbReference type="ARBA" id="ARBA00023002"/>
    </source>
</evidence>
<keyword evidence="4" id="KW-0560">Oxidoreductase</keyword>
<dbReference type="InterPro" id="IPR036396">
    <property type="entry name" value="Cyt_P450_sf"/>
</dbReference>
<sequence>MALKRISDFPSKDTLLIHINWIQQQSRARFFIAGSLSFGLIFFLYCLFVAEGNDLVNAPIMGSKIRILGNFRFFFDASPVQKGYNKVCGDFENYSEGAKTHNNQFRNSMFKLAGGSILIISNNYAEELRNVGEPILSQTEAISFQGIYSTVNILTESNLHARVIQSKINHQLSHIISMSDDELRFVLEEIPANKGKSSDPCDTWTPEVSFDRFMRLITCITARLFVGSPLCRDEEWLSTTIKFSENAWKLAIFLRLFPDSLKPLIQIFCPAAWELSKYRKKAQNIITPIIIERRQAEAAGNESYKKPNDFLQWMMDDANEFDGRPDKLAHRLLIMTLASSFTTTMAVTQTFFDLCARPEYIEPLREEIRDAVQNDGGLWSKKALTRMRKLDSFMKESQRTNPPSLLGFKRKVRVPITLSDGVHLPKNSTFFMAIGPPGQDEAVVADPTQFKGFRHFNERLKPGECNLHQFITTDKNTMHFGHGKYACPGRFFASNVIKLILGHLLSEYEFRFLDGTGRPCNIEVLEYIFPDPEAQVLFRRRAEA</sequence>
<proteinExistence type="inferred from homology"/>
<keyword evidence="7" id="KW-0349">Heme</keyword>
<gene>
    <name evidence="9" type="ORF">IMSHALPRED_003625</name>
</gene>
<evidence type="ECO:0000256" key="5">
    <source>
        <dbReference type="ARBA" id="ARBA00023004"/>
    </source>
</evidence>
<dbReference type="GO" id="GO:0016705">
    <property type="term" value="F:oxidoreductase activity, acting on paired donors, with incorporation or reduction of molecular oxygen"/>
    <property type="evidence" value="ECO:0007669"/>
    <property type="project" value="InterPro"/>
</dbReference>
<dbReference type="EMBL" id="CAJPDT010000181">
    <property type="protein sequence ID" value="CAF9942335.1"/>
    <property type="molecule type" value="Genomic_DNA"/>
</dbReference>
<dbReference type="GO" id="GO:0005506">
    <property type="term" value="F:iron ion binding"/>
    <property type="evidence" value="ECO:0007669"/>
    <property type="project" value="InterPro"/>
</dbReference>
<dbReference type="InterPro" id="IPR002403">
    <property type="entry name" value="Cyt_P450_E_grp-IV"/>
</dbReference>
<keyword evidence="8" id="KW-1133">Transmembrane helix</keyword>
<keyword evidence="5 7" id="KW-0408">Iron</keyword>
<evidence type="ECO:0000256" key="2">
    <source>
        <dbReference type="ARBA" id="ARBA00010617"/>
    </source>
</evidence>
<evidence type="ECO:0000256" key="3">
    <source>
        <dbReference type="ARBA" id="ARBA00022723"/>
    </source>
</evidence>
<dbReference type="OrthoDB" id="1844152at2759"/>
<comment type="caution">
    <text evidence="9">The sequence shown here is derived from an EMBL/GenBank/DDBJ whole genome shotgun (WGS) entry which is preliminary data.</text>
</comment>
<keyword evidence="10" id="KW-1185">Reference proteome</keyword>
<dbReference type="GO" id="GO:0004497">
    <property type="term" value="F:monooxygenase activity"/>
    <property type="evidence" value="ECO:0007669"/>
    <property type="project" value="UniProtKB-KW"/>
</dbReference>
<evidence type="ECO:0008006" key="11">
    <source>
        <dbReference type="Google" id="ProtNLM"/>
    </source>
</evidence>
<reference evidence="9" key="1">
    <citation type="submission" date="2021-03" db="EMBL/GenBank/DDBJ databases">
        <authorList>
            <person name="Tagirdzhanova G."/>
        </authorList>
    </citation>
    <scope>NUCLEOTIDE SEQUENCE</scope>
</reference>
<dbReference type="AlphaFoldDB" id="A0A8H3PK50"/>
<dbReference type="PANTHER" id="PTHR46206:SF6">
    <property type="entry name" value="CYTOCHROME P450 MONOOXYGENASE AN1598-RELATED"/>
    <property type="match status" value="1"/>
</dbReference>
<dbReference type="Proteomes" id="UP000664534">
    <property type="component" value="Unassembled WGS sequence"/>
</dbReference>
<protein>
    <recommendedName>
        <fullName evidence="11">Cytochrome P450</fullName>
    </recommendedName>
</protein>
<keyword evidence="8" id="KW-0472">Membrane</keyword>
<evidence type="ECO:0000256" key="6">
    <source>
        <dbReference type="ARBA" id="ARBA00023033"/>
    </source>
</evidence>
<feature type="transmembrane region" description="Helical" evidence="8">
    <location>
        <begin position="30"/>
        <end position="50"/>
    </location>
</feature>
<dbReference type="PRINTS" id="PR00465">
    <property type="entry name" value="EP450IV"/>
</dbReference>
<evidence type="ECO:0000256" key="8">
    <source>
        <dbReference type="SAM" id="Phobius"/>
    </source>
</evidence>
<name>A0A8H3PK50_9LECA</name>
<evidence type="ECO:0000313" key="10">
    <source>
        <dbReference type="Proteomes" id="UP000664534"/>
    </source>
</evidence>
<keyword evidence="3 7" id="KW-0479">Metal-binding</keyword>
<dbReference type="PANTHER" id="PTHR46206">
    <property type="entry name" value="CYTOCHROME P450"/>
    <property type="match status" value="1"/>
</dbReference>
<dbReference type="GO" id="GO:0020037">
    <property type="term" value="F:heme binding"/>
    <property type="evidence" value="ECO:0007669"/>
    <property type="project" value="InterPro"/>
</dbReference>
<dbReference type="CDD" id="cd11041">
    <property type="entry name" value="CYP503A1-like"/>
    <property type="match status" value="1"/>
</dbReference>
<evidence type="ECO:0000256" key="1">
    <source>
        <dbReference type="ARBA" id="ARBA00001971"/>
    </source>
</evidence>
<organism evidence="9 10">
    <name type="scientific">Imshaugia aleurites</name>
    <dbReference type="NCBI Taxonomy" id="172621"/>
    <lineage>
        <taxon>Eukaryota</taxon>
        <taxon>Fungi</taxon>
        <taxon>Dikarya</taxon>
        <taxon>Ascomycota</taxon>
        <taxon>Pezizomycotina</taxon>
        <taxon>Lecanoromycetes</taxon>
        <taxon>OSLEUM clade</taxon>
        <taxon>Lecanoromycetidae</taxon>
        <taxon>Lecanorales</taxon>
        <taxon>Lecanorineae</taxon>
        <taxon>Parmeliaceae</taxon>
        <taxon>Imshaugia</taxon>
    </lineage>
</organism>
<dbReference type="Pfam" id="PF00067">
    <property type="entry name" value="p450"/>
    <property type="match status" value="1"/>
</dbReference>
<keyword evidence="8" id="KW-0812">Transmembrane</keyword>
<comment type="cofactor">
    <cofactor evidence="1 7">
        <name>heme</name>
        <dbReference type="ChEBI" id="CHEBI:30413"/>
    </cofactor>
</comment>
<evidence type="ECO:0000256" key="7">
    <source>
        <dbReference type="PIRSR" id="PIRSR602403-1"/>
    </source>
</evidence>
<dbReference type="SUPFAM" id="SSF48264">
    <property type="entry name" value="Cytochrome P450"/>
    <property type="match status" value="1"/>
</dbReference>
<keyword evidence="6" id="KW-0503">Monooxygenase</keyword>
<dbReference type="InterPro" id="IPR001128">
    <property type="entry name" value="Cyt_P450"/>
</dbReference>
<comment type="similarity">
    <text evidence="2">Belongs to the cytochrome P450 family.</text>
</comment>
<accession>A0A8H3PK50</accession>
<feature type="binding site" description="axial binding residue" evidence="7">
    <location>
        <position position="487"/>
    </location>
    <ligand>
        <name>heme</name>
        <dbReference type="ChEBI" id="CHEBI:30413"/>
    </ligand>
    <ligandPart>
        <name>Fe</name>
        <dbReference type="ChEBI" id="CHEBI:18248"/>
    </ligandPart>
</feature>